<feature type="region of interest" description="Disordered" evidence="1">
    <location>
        <begin position="1"/>
        <end position="23"/>
    </location>
</feature>
<organism evidence="2">
    <name type="scientific">viral metagenome</name>
    <dbReference type="NCBI Taxonomy" id="1070528"/>
    <lineage>
        <taxon>unclassified sequences</taxon>
        <taxon>metagenomes</taxon>
        <taxon>organismal metagenomes</taxon>
    </lineage>
</organism>
<evidence type="ECO:0008006" key="3">
    <source>
        <dbReference type="Google" id="ProtNLM"/>
    </source>
</evidence>
<sequence>MPKSKASNTRDDRKSEPFGQKLPSKNDELLKMLENNDTKIELISTGSLSGFIFKITNNVKSYIMKILLLSDVEKQLLGNCMNSIPSLIKDTKQKYTDKNTGELFTLFNQRSKVTEVKKDFVYESEIQNFIYNESKRGNRKPICPAVSYTKIFDNALSIQFLKKLRDKTADTDYIKKNGVVFKPRERKFVRINEMLNEKNGLFNCLQSYLSNPEYKVGIILMPEFENSITLSKIPHEELHTVDYHIYWQIIYLFLIVGVINFDMHEGNILISNKNGVITTKLIDFGKVDNLKNVENGVFLTANEKTYINEIRKTLNDELHKIAFDTTTNNETKHNFIMKTMNIINLLSWIINKRKLVSSTPKGHQMDWFEPIIHISDFMVAYHNVYEQNSETINATNLDGIIKLLISYDYNDDNQYNYVESFELLKNNYITESTGSNTYRNVPVDELTLSDYNMAKQLDEEIREKSVTNSVQPKKCEGNENDDAMCIVMGGVKKSTKKNITRKYIRKSIRKSISKSHKKIIRKLKKKI</sequence>
<evidence type="ECO:0000313" key="2">
    <source>
        <dbReference type="EMBL" id="QHT17023.1"/>
    </source>
</evidence>
<accession>A0A6C0DKD7</accession>
<dbReference type="AlphaFoldDB" id="A0A6C0DKD7"/>
<dbReference type="SUPFAM" id="SSF56112">
    <property type="entry name" value="Protein kinase-like (PK-like)"/>
    <property type="match status" value="1"/>
</dbReference>
<proteinExistence type="predicted"/>
<protein>
    <recommendedName>
        <fullName evidence="3">Protein kinase domain-containing protein</fullName>
    </recommendedName>
</protein>
<dbReference type="InterPro" id="IPR011009">
    <property type="entry name" value="Kinase-like_dom_sf"/>
</dbReference>
<reference evidence="2" key="1">
    <citation type="journal article" date="2020" name="Nature">
        <title>Giant virus diversity and host interactions through global metagenomics.</title>
        <authorList>
            <person name="Schulz F."/>
            <person name="Roux S."/>
            <person name="Paez-Espino D."/>
            <person name="Jungbluth S."/>
            <person name="Walsh D.A."/>
            <person name="Denef V.J."/>
            <person name="McMahon K.D."/>
            <person name="Konstantinidis K.T."/>
            <person name="Eloe-Fadrosh E.A."/>
            <person name="Kyrpides N.C."/>
            <person name="Woyke T."/>
        </authorList>
    </citation>
    <scope>NUCLEOTIDE SEQUENCE</scope>
    <source>
        <strain evidence="2">GVMAG-M-3300023174-24</strain>
    </source>
</reference>
<dbReference type="EMBL" id="MN739631">
    <property type="protein sequence ID" value="QHT17023.1"/>
    <property type="molecule type" value="Genomic_DNA"/>
</dbReference>
<name>A0A6C0DKD7_9ZZZZ</name>
<evidence type="ECO:0000256" key="1">
    <source>
        <dbReference type="SAM" id="MobiDB-lite"/>
    </source>
</evidence>